<gene>
    <name evidence="1" type="ORF">GT360_08350</name>
</gene>
<dbReference type="EMBL" id="CP047475">
    <property type="protein sequence ID" value="QIA63529.1"/>
    <property type="molecule type" value="Genomic_DNA"/>
</dbReference>
<dbReference type="AlphaFoldDB" id="A0A7Z2YDU2"/>
<dbReference type="RefSeq" id="WP_164648422.1">
    <property type="nucleotide sequence ID" value="NZ_CP047475.1"/>
</dbReference>
<dbReference type="KEGG" id="vas:GT360_08350"/>
<proteinExistence type="predicted"/>
<reference evidence="1 2" key="1">
    <citation type="submission" date="2020-01" db="EMBL/GenBank/DDBJ databases">
        <title>Whole genome and functional gene identification of agarase of Vibrio HN897.</title>
        <authorList>
            <person name="Liu Y."/>
            <person name="Zhao Z."/>
        </authorList>
    </citation>
    <scope>NUCLEOTIDE SEQUENCE [LARGE SCALE GENOMIC DNA]</scope>
    <source>
        <strain evidence="1 2">HN897</strain>
    </source>
</reference>
<name>A0A7Z2YDU2_9VIBR</name>
<sequence>MRHYLTEDKIMKVYRLANIPTEYQAFELDVVTLSEQVGRSEIINKMMMPQYSFGPLLPYWGMVYHHFSPNFSSALMKPDICLWDSRLLLMNQDAYLGLRHYLARFGEFLPLRCDGGIYYVFNCLTVADEDRALTKVRYFDGHEDGLDSLSFDQDSLTNKLLFRSQMQGGTSLFCTQTFVDLVREFQFVGLAFDEALVSEACPS</sequence>
<keyword evidence="2" id="KW-1185">Reference proteome</keyword>
<organism evidence="1 2">
    <name type="scientific">Vibrio astriarenae</name>
    <dbReference type="NCBI Taxonomy" id="1481923"/>
    <lineage>
        <taxon>Bacteria</taxon>
        <taxon>Pseudomonadati</taxon>
        <taxon>Pseudomonadota</taxon>
        <taxon>Gammaproteobacteria</taxon>
        <taxon>Vibrionales</taxon>
        <taxon>Vibrionaceae</taxon>
        <taxon>Vibrio</taxon>
    </lineage>
</organism>
<dbReference type="Proteomes" id="UP000464262">
    <property type="component" value="Chromosome 1"/>
</dbReference>
<accession>A0A7Z2YDU2</accession>
<protein>
    <submittedName>
        <fullName evidence="1">Uncharacterized protein</fullName>
    </submittedName>
</protein>
<evidence type="ECO:0000313" key="1">
    <source>
        <dbReference type="EMBL" id="QIA63529.1"/>
    </source>
</evidence>
<evidence type="ECO:0000313" key="2">
    <source>
        <dbReference type="Proteomes" id="UP000464262"/>
    </source>
</evidence>